<keyword evidence="15" id="KW-0732">Signal</keyword>
<feature type="chain" id="PRO_5002535854" description="Glycerol-3-phosphate dehydrogenase [NAD(P)+]" evidence="15">
    <location>
        <begin position="21"/>
        <end position="332"/>
    </location>
</feature>
<feature type="binding site" evidence="9">
    <location>
        <position position="259"/>
    </location>
    <ligand>
        <name>sn-glycerol 3-phosphate</name>
        <dbReference type="ChEBI" id="CHEBI:57597"/>
    </ligand>
</feature>
<evidence type="ECO:0000256" key="1">
    <source>
        <dbReference type="ARBA" id="ARBA00011009"/>
    </source>
</evidence>
<dbReference type="EC" id="1.1.1.94" evidence="9"/>
<evidence type="ECO:0000256" key="14">
    <source>
        <dbReference type="RuleBase" id="RU000439"/>
    </source>
</evidence>
<feature type="binding site" evidence="9">
    <location>
        <position position="195"/>
    </location>
    <ligand>
        <name>sn-glycerol 3-phosphate</name>
        <dbReference type="ChEBI" id="CHEBI:57597"/>
    </ligand>
</feature>
<dbReference type="FunFam" id="3.40.50.720:FF:000019">
    <property type="entry name" value="Glycerol-3-phosphate dehydrogenase [NAD(P)+]"/>
    <property type="match status" value="1"/>
</dbReference>
<dbReference type="Proteomes" id="UP000034837">
    <property type="component" value="Unassembled WGS sequence"/>
</dbReference>
<feature type="binding site" evidence="9">
    <location>
        <position position="109"/>
    </location>
    <ligand>
        <name>sn-glycerol 3-phosphate</name>
        <dbReference type="ChEBI" id="CHEBI:57597"/>
    </ligand>
</feature>
<dbReference type="PROSITE" id="PS00957">
    <property type="entry name" value="NAD_G3PDH"/>
    <property type="match status" value="1"/>
</dbReference>
<evidence type="ECO:0000313" key="19">
    <source>
        <dbReference type="Proteomes" id="UP000034837"/>
    </source>
</evidence>
<evidence type="ECO:0000256" key="10">
    <source>
        <dbReference type="PIRSR" id="PIRSR000114-1"/>
    </source>
</evidence>
<keyword evidence="8 9" id="KW-1208">Phospholipid metabolism</keyword>
<keyword evidence="2 9" id="KW-0444">Lipid biosynthesis</keyword>
<evidence type="ECO:0000256" key="2">
    <source>
        <dbReference type="ARBA" id="ARBA00022516"/>
    </source>
</evidence>
<evidence type="ECO:0000259" key="17">
    <source>
        <dbReference type="Pfam" id="PF07479"/>
    </source>
</evidence>
<dbReference type="GO" id="GO:0046168">
    <property type="term" value="P:glycerol-3-phosphate catabolic process"/>
    <property type="evidence" value="ECO:0007669"/>
    <property type="project" value="InterPro"/>
</dbReference>
<sequence>MKKKVNVCILGTGSMGTALARLFSFNGCEVKMWGIDKEAIYNINSIHENINFLPGVKLNTDISATLEIAEAVKKAKIIVVAIPSQVVSKVFDRAKNYLNKEQIILSASKGIEIESGLTITRVIKNKLPREWHGNIAVLMGPLFASEISTDVPTVGLIATPKITVFKILKKVLQNNNFFVRYSSDVTGAELGGALKNVYAIILGVCDGLGYGWNTKSAAMTAAVKEMALVGHYLGGQKETFYGLAGLGDLLTTGFGEKSRNRRFGEKVCSGQSVGEVLKDIGQVVEGSSTVKILIKLLKKSKIKTPLLNAVFALVNDQKNPCQLMHKILEKTS</sequence>
<dbReference type="AlphaFoldDB" id="A0A0G1A7M3"/>
<dbReference type="InterPro" id="IPR036291">
    <property type="entry name" value="NAD(P)-bd_dom_sf"/>
</dbReference>
<dbReference type="GO" id="GO:0141153">
    <property type="term" value="F:glycerol-3-phosphate dehydrogenase (NADP+) activity"/>
    <property type="evidence" value="ECO:0007669"/>
    <property type="project" value="RHEA"/>
</dbReference>
<feature type="active site" description="Proton acceptor" evidence="9 10">
    <location>
        <position position="195"/>
    </location>
</feature>
<dbReference type="PIRSF" id="PIRSF000114">
    <property type="entry name" value="Glycerol-3-P_dh"/>
    <property type="match status" value="1"/>
</dbReference>
<reference evidence="18 19" key="1">
    <citation type="journal article" date="2015" name="Nature">
        <title>rRNA introns, odd ribosomes, and small enigmatic genomes across a large radiation of phyla.</title>
        <authorList>
            <person name="Brown C.T."/>
            <person name="Hug L.A."/>
            <person name="Thomas B.C."/>
            <person name="Sharon I."/>
            <person name="Castelle C.J."/>
            <person name="Singh A."/>
            <person name="Wilkins M.J."/>
            <person name="Williams K.H."/>
            <person name="Banfield J.F."/>
        </authorList>
    </citation>
    <scope>NUCLEOTIDE SEQUENCE [LARGE SCALE GENOMIC DNA]</scope>
</reference>
<dbReference type="EMBL" id="LCDO01000004">
    <property type="protein sequence ID" value="KKS56934.1"/>
    <property type="molecule type" value="Genomic_DNA"/>
</dbReference>
<dbReference type="PANTHER" id="PTHR11728">
    <property type="entry name" value="GLYCEROL-3-PHOSPHATE DEHYDROGENASE"/>
    <property type="match status" value="1"/>
</dbReference>
<comment type="caution">
    <text evidence="18">The sequence shown here is derived from an EMBL/GenBank/DDBJ whole genome shotgun (WGS) entry which is preliminary data.</text>
</comment>
<feature type="binding site" evidence="9">
    <location>
        <position position="285"/>
    </location>
    <ligand>
        <name>NADPH</name>
        <dbReference type="ChEBI" id="CHEBI:57783"/>
    </ligand>
</feature>
<evidence type="ECO:0000256" key="9">
    <source>
        <dbReference type="HAMAP-Rule" id="MF_00394"/>
    </source>
</evidence>
<feature type="binding site" evidence="9">
    <location>
        <position position="258"/>
    </location>
    <ligand>
        <name>sn-glycerol 3-phosphate</name>
        <dbReference type="ChEBI" id="CHEBI:57597"/>
    </ligand>
</feature>
<keyword evidence="9" id="KW-0963">Cytoplasm</keyword>
<feature type="binding site" evidence="12">
    <location>
        <position position="144"/>
    </location>
    <ligand>
        <name>NAD(+)</name>
        <dbReference type="ChEBI" id="CHEBI:57540"/>
    </ligand>
</feature>
<evidence type="ECO:0000313" key="18">
    <source>
        <dbReference type="EMBL" id="KKS56934.1"/>
    </source>
</evidence>
<protein>
    <recommendedName>
        <fullName evidence="9">Glycerol-3-phosphate dehydrogenase [NAD(P)+]</fullName>
        <ecNumber evidence="9">1.1.1.94</ecNumber>
    </recommendedName>
    <alternativeName>
        <fullName evidence="9">NAD(P)(+)-dependent glycerol-3-phosphate dehydrogenase</fullName>
    </alternativeName>
    <alternativeName>
        <fullName evidence="9">NAD(P)H-dependent dihydroxyacetone-phosphate reductase</fullName>
    </alternativeName>
</protein>
<dbReference type="InterPro" id="IPR011128">
    <property type="entry name" value="G3P_DH_NAD-dep_N"/>
</dbReference>
<keyword evidence="7 9" id="KW-0594">Phospholipid biosynthesis</keyword>
<organism evidence="18 19">
    <name type="scientific">Candidatus Magasanikbacteria bacterium GW2011_GWA2_42_32</name>
    <dbReference type="NCBI Taxonomy" id="1619039"/>
    <lineage>
        <taxon>Bacteria</taxon>
        <taxon>Candidatus Magasanikiibacteriota</taxon>
    </lineage>
</organism>
<comment type="caution">
    <text evidence="9">Lacks conserved residue(s) required for the propagation of feature annotation.</text>
</comment>
<dbReference type="Gene3D" id="3.40.50.720">
    <property type="entry name" value="NAD(P)-binding Rossmann-like Domain"/>
    <property type="match status" value="1"/>
</dbReference>
<comment type="subcellular location">
    <subcellularLocation>
        <location evidence="9">Cytoplasm</location>
    </subcellularLocation>
</comment>
<dbReference type="GO" id="GO:0046167">
    <property type="term" value="P:glycerol-3-phosphate biosynthetic process"/>
    <property type="evidence" value="ECO:0007669"/>
    <property type="project" value="UniProtKB-UniRule"/>
</dbReference>
<dbReference type="PANTHER" id="PTHR11728:SF1">
    <property type="entry name" value="GLYCEROL-3-PHOSPHATE DEHYDROGENASE [NAD(+)] 2, CHLOROPLASTIC"/>
    <property type="match status" value="1"/>
</dbReference>
<keyword evidence="3 9" id="KW-0521">NADP</keyword>
<dbReference type="PRINTS" id="PR00077">
    <property type="entry name" value="GPDHDRGNASE"/>
</dbReference>
<feature type="binding site" evidence="9">
    <location>
        <position position="248"/>
    </location>
    <ligand>
        <name>sn-glycerol 3-phosphate</name>
        <dbReference type="ChEBI" id="CHEBI:57597"/>
    </ligand>
</feature>
<feature type="binding site" evidence="12">
    <location>
        <begin position="11"/>
        <end position="16"/>
    </location>
    <ligand>
        <name>NAD(+)</name>
        <dbReference type="ChEBI" id="CHEBI:57540"/>
    </ligand>
</feature>
<comment type="catalytic activity">
    <reaction evidence="9 14">
        <text>sn-glycerol 3-phosphate + NADP(+) = dihydroxyacetone phosphate + NADPH + H(+)</text>
        <dbReference type="Rhea" id="RHEA:11096"/>
        <dbReference type="ChEBI" id="CHEBI:15378"/>
        <dbReference type="ChEBI" id="CHEBI:57597"/>
        <dbReference type="ChEBI" id="CHEBI:57642"/>
        <dbReference type="ChEBI" id="CHEBI:57783"/>
        <dbReference type="ChEBI" id="CHEBI:58349"/>
        <dbReference type="EC" id="1.1.1.94"/>
    </reaction>
</comment>
<comment type="catalytic activity">
    <reaction evidence="9">
        <text>sn-glycerol 3-phosphate + NAD(+) = dihydroxyacetone phosphate + NADH + H(+)</text>
        <dbReference type="Rhea" id="RHEA:11092"/>
        <dbReference type="ChEBI" id="CHEBI:15378"/>
        <dbReference type="ChEBI" id="CHEBI:57540"/>
        <dbReference type="ChEBI" id="CHEBI:57597"/>
        <dbReference type="ChEBI" id="CHEBI:57642"/>
        <dbReference type="ChEBI" id="CHEBI:57945"/>
        <dbReference type="EC" id="1.1.1.94"/>
    </reaction>
</comment>
<feature type="binding site" evidence="9">
    <location>
        <position position="14"/>
    </location>
    <ligand>
        <name>NADPH</name>
        <dbReference type="ChEBI" id="CHEBI:57783"/>
    </ligand>
</feature>
<dbReference type="InterPro" id="IPR006109">
    <property type="entry name" value="G3P_DH_NAD-dep_C"/>
</dbReference>
<feature type="binding site" evidence="9">
    <location>
        <position position="260"/>
    </location>
    <ligand>
        <name>sn-glycerol 3-phosphate</name>
        <dbReference type="ChEBI" id="CHEBI:57597"/>
    </ligand>
</feature>
<dbReference type="InterPro" id="IPR008927">
    <property type="entry name" value="6-PGluconate_DH-like_C_sf"/>
</dbReference>
<feature type="domain" description="Glycerol-3-phosphate dehydrogenase NAD-dependent N-terminal" evidence="16">
    <location>
        <begin position="7"/>
        <end position="159"/>
    </location>
</feature>
<feature type="signal peptide" evidence="15">
    <location>
        <begin position="1"/>
        <end position="20"/>
    </location>
</feature>
<name>A0A0G1A7M3_9BACT</name>
<feature type="binding site" evidence="9">
    <location>
        <position position="140"/>
    </location>
    <ligand>
        <name>sn-glycerol 3-phosphate</name>
        <dbReference type="ChEBI" id="CHEBI:57597"/>
    </ligand>
</feature>
<evidence type="ECO:0000256" key="11">
    <source>
        <dbReference type="PIRSR" id="PIRSR000114-2"/>
    </source>
</evidence>
<comment type="similarity">
    <text evidence="1 9 13">Belongs to the NAD-dependent glycerol-3-phosphate dehydrogenase family.</text>
</comment>
<keyword evidence="6 9" id="KW-0443">Lipid metabolism</keyword>
<dbReference type="Pfam" id="PF01210">
    <property type="entry name" value="NAD_Gly3P_dh_N"/>
    <property type="match status" value="1"/>
</dbReference>
<evidence type="ECO:0000256" key="8">
    <source>
        <dbReference type="ARBA" id="ARBA00023264"/>
    </source>
</evidence>
<dbReference type="GO" id="GO:0051287">
    <property type="term" value="F:NAD binding"/>
    <property type="evidence" value="ECO:0007669"/>
    <property type="project" value="InterPro"/>
</dbReference>
<feature type="binding site" evidence="9">
    <location>
        <position position="144"/>
    </location>
    <ligand>
        <name>NADPH</name>
        <dbReference type="ChEBI" id="CHEBI:57783"/>
    </ligand>
</feature>
<comment type="pathway">
    <text evidence="9">Membrane lipid metabolism; glycerophospholipid metabolism.</text>
</comment>
<feature type="binding site" evidence="12">
    <location>
        <position position="259"/>
    </location>
    <ligand>
        <name>NAD(+)</name>
        <dbReference type="ChEBI" id="CHEBI:57540"/>
    </ligand>
</feature>
<evidence type="ECO:0000256" key="15">
    <source>
        <dbReference type="SAM" id="SignalP"/>
    </source>
</evidence>
<dbReference type="InterPro" id="IPR013328">
    <property type="entry name" value="6PGD_dom2"/>
</dbReference>
<evidence type="ECO:0000259" key="16">
    <source>
        <dbReference type="Pfam" id="PF01210"/>
    </source>
</evidence>
<accession>A0A0G1A7M3</accession>
<feature type="binding site" evidence="9">
    <location>
        <position position="259"/>
    </location>
    <ligand>
        <name>NADPH</name>
        <dbReference type="ChEBI" id="CHEBI:57783"/>
    </ligand>
</feature>
<dbReference type="HAMAP" id="MF_00394">
    <property type="entry name" value="NAD_Glyc3P_dehydrog"/>
    <property type="match status" value="1"/>
</dbReference>
<feature type="binding site" evidence="11">
    <location>
        <begin position="259"/>
        <end position="260"/>
    </location>
    <ligand>
        <name>substrate</name>
    </ligand>
</feature>
<dbReference type="NCBIfam" id="NF000942">
    <property type="entry name" value="PRK00094.1-4"/>
    <property type="match status" value="1"/>
</dbReference>
<gene>
    <name evidence="9" type="primary">gpsA</name>
    <name evidence="18" type="ORF">UV20_C0004G0030</name>
</gene>
<dbReference type="PATRIC" id="fig|1619039.3.peg.585"/>
<dbReference type="GO" id="GO:0005829">
    <property type="term" value="C:cytosol"/>
    <property type="evidence" value="ECO:0007669"/>
    <property type="project" value="TreeGrafter"/>
</dbReference>
<dbReference type="GO" id="GO:0005975">
    <property type="term" value="P:carbohydrate metabolic process"/>
    <property type="evidence" value="ECO:0007669"/>
    <property type="project" value="InterPro"/>
</dbReference>
<dbReference type="Gene3D" id="1.10.1040.10">
    <property type="entry name" value="N-(1-d-carboxylethyl)-l-norvaline Dehydrogenase, domain 2"/>
    <property type="match status" value="1"/>
</dbReference>
<dbReference type="SUPFAM" id="SSF51735">
    <property type="entry name" value="NAD(P)-binding Rossmann-fold domains"/>
    <property type="match status" value="1"/>
</dbReference>
<evidence type="ECO:0000256" key="12">
    <source>
        <dbReference type="PIRSR" id="PIRSR000114-3"/>
    </source>
</evidence>
<evidence type="ECO:0000256" key="13">
    <source>
        <dbReference type="RuleBase" id="RU000437"/>
    </source>
</evidence>
<dbReference type="NCBIfam" id="NF000940">
    <property type="entry name" value="PRK00094.1-2"/>
    <property type="match status" value="1"/>
</dbReference>
<dbReference type="UniPathway" id="UPA00940"/>
<dbReference type="SUPFAM" id="SSF48179">
    <property type="entry name" value="6-phosphogluconate dehydrogenase C-terminal domain-like"/>
    <property type="match status" value="1"/>
</dbReference>
<evidence type="ECO:0000256" key="5">
    <source>
        <dbReference type="ARBA" id="ARBA00023027"/>
    </source>
</evidence>
<evidence type="ECO:0000256" key="7">
    <source>
        <dbReference type="ARBA" id="ARBA00023209"/>
    </source>
</evidence>
<dbReference type="GO" id="GO:0006650">
    <property type="term" value="P:glycerophospholipid metabolic process"/>
    <property type="evidence" value="ECO:0007669"/>
    <property type="project" value="UniProtKB-UniRule"/>
</dbReference>
<evidence type="ECO:0000256" key="6">
    <source>
        <dbReference type="ARBA" id="ARBA00023098"/>
    </source>
</evidence>
<keyword evidence="5 9" id="KW-0520">NAD</keyword>
<evidence type="ECO:0000256" key="4">
    <source>
        <dbReference type="ARBA" id="ARBA00023002"/>
    </source>
</evidence>
<proteinExistence type="inferred from homology"/>
<dbReference type="InterPro" id="IPR006168">
    <property type="entry name" value="G3P_DH_NAD-dep"/>
</dbReference>
<dbReference type="GO" id="GO:0141152">
    <property type="term" value="F:glycerol-3-phosphate dehydrogenase (NAD+) activity"/>
    <property type="evidence" value="ECO:0007669"/>
    <property type="project" value="RHEA"/>
</dbReference>
<keyword evidence="4 9" id="KW-0560">Oxidoreductase</keyword>
<feature type="binding site" evidence="9">
    <location>
        <position position="109"/>
    </location>
    <ligand>
        <name>NADPH</name>
        <dbReference type="ChEBI" id="CHEBI:57783"/>
    </ligand>
</feature>
<comment type="function">
    <text evidence="9">Catalyzes the reduction of the glycolytic intermediate dihydroxyacetone phosphate (DHAP) to sn-glycerol 3-phosphate (G3P), the key precursor for phospholipid synthesis.</text>
</comment>
<dbReference type="Pfam" id="PF07479">
    <property type="entry name" value="NAD_Gly3P_dh_C"/>
    <property type="match status" value="1"/>
</dbReference>
<feature type="binding site" evidence="9">
    <location>
        <position position="283"/>
    </location>
    <ligand>
        <name>NADPH</name>
        <dbReference type="ChEBI" id="CHEBI:57783"/>
    </ligand>
</feature>
<dbReference type="GO" id="GO:0008654">
    <property type="term" value="P:phospholipid biosynthetic process"/>
    <property type="evidence" value="ECO:0007669"/>
    <property type="project" value="UniProtKB-KW"/>
</dbReference>
<evidence type="ECO:0000256" key="3">
    <source>
        <dbReference type="ARBA" id="ARBA00022857"/>
    </source>
</evidence>
<feature type="domain" description="Glycerol-3-phosphate dehydrogenase NAD-dependent C-terminal" evidence="17">
    <location>
        <begin position="184"/>
        <end position="324"/>
    </location>
</feature>
<keyword evidence="9" id="KW-0547">Nucleotide-binding</keyword>
<feature type="binding site" evidence="11">
    <location>
        <position position="109"/>
    </location>
    <ligand>
        <name>substrate</name>
    </ligand>
</feature>